<organism evidence="2 3">
    <name type="scientific">Paenibacillus ferrarius</name>
    <dbReference type="NCBI Taxonomy" id="1469647"/>
    <lineage>
        <taxon>Bacteria</taxon>
        <taxon>Bacillati</taxon>
        <taxon>Bacillota</taxon>
        <taxon>Bacilli</taxon>
        <taxon>Bacillales</taxon>
        <taxon>Paenibacillaceae</taxon>
        <taxon>Paenibacillus</taxon>
    </lineage>
</organism>
<name>A0A1V4H7E0_9BACL</name>
<dbReference type="Pfam" id="PF13157">
    <property type="entry name" value="Enas"/>
    <property type="match status" value="1"/>
</dbReference>
<reference evidence="3" key="1">
    <citation type="submission" date="2016-07" db="EMBL/GenBank/DDBJ databases">
        <authorList>
            <person name="Florea S."/>
            <person name="Webb J.S."/>
            <person name="Jaromczyk J."/>
            <person name="Schardl C.L."/>
        </authorList>
    </citation>
    <scope>NUCLEOTIDE SEQUENCE [LARGE SCALE GENOMIC DNA]</scope>
    <source>
        <strain evidence="3">CY1</strain>
    </source>
</reference>
<sequence>MDAAIAVAQLSIYCDSASTDALEVEIEGAEKKHLSVSPGNTNNFIGQGITSIRISSKEQAMTYVEGKYVVSTTLQLQAKAHEK</sequence>
<evidence type="ECO:0000313" key="3">
    <source>
        <dbReference type="Proteomes" id="UP000190626"/>
    </source>
</evidence>
<dbReference type="AlphaFoldDB" id="A0A1V4H7E0"/>
<dbReference type="Proteomes" id="UP000190626">
    <property type="component" value="Unassembled WGS sequence"/>
</dbReference>
<keyword evidence="3" id="KW-1185">Reference proteome</keyword>
<dbReference type="InterPro" id="IPR025055">
    <property type="entry name" value="Ena_core"/>
</dbReference>
<evidence type="ECO:0000313" key="2">
    <source>
        <dbReference type="EMBL" id="OPH47128.1"/>
    </source>
</evidence>
<gene>
    <name evidence="2" type="ORF">BC351_11500</name>
</gene>
<dbReference type="OrthoDB" id="2613186at2"/>
<protein>
    <recommendedName>
        <fullName evidence="1">Endospore appendages core domain-containing protein</fullName>
    </recommendedName>
</protein>
<accession>A0A1V4H7E0</accession>
<evidence type="ECO:0000259" key="1">
    <source>
        <dbReference type="Pfam" id="PF13157"/>
    </source>
</evidence>
<proteinExistence type="predicted"/>
<comment type="caution">
    <text evidence="2">The sequence shown here is derived from an EMBL/GenBank/DDBJ whole genome shotgun (WGS) entry which is preliminary data.</text>
</comment>
<dbReference type="EMBL" id="MBTG01000066">
    <property type="protein sequence ID" value="OPH47128.1"/>
    <property type="molecule type" value="Genomic_DNA"/>
</dbReference>
<feature type="domain" description="Endospore appendages core" evidence="1">
    <location>
        <begin position="10"/>
        <end position="74"/>
    </location>
</feature>